<feature type="signal peptide" evidence="1">
    <location>
        <begin position="1"/>
        <end position="18"/>
    </location>
</feature>
<reference evidence="2 3" key="1">
    <citation type="submission" date="2021-06" db="EMBL/GenBank/DDBJ databases">
        <authorList>
            <person name="Palmer J.M."/>
        </authorList>
    </citation>
    <scope>NUCLEOTIDE SEQUENCE [LARGE SCALE GENOMIC DNA]</scope>
    <source>
        <strain evidence="3">if_2019</strain>
        <tissue evidence="2">Muscle</tissue>
    </source>
</reference>
<evidence type="ECO:0000313" key="3">
    <source>
        <dbReference type="Proteomes" id="UP001482620"/>
    </source>
</evidence>
<keyword evidence="3" id="KW-1185">Reference proteome</keyword>
<sequence>MLGFLLITQTLHLLTLNSQNCCEVQLVKMCILLSVSLVSIIVAERSLLCHFFTAQRSAVFMELLCHLVCCFVDVGVCLGAAPSCFCSAMEAITAQEDFYSLKLIKFTFIALSDQMLLFKSMYRWADGNCNNHDHHQSGH</sequence>
<proteinExistence type="predicted"/>
<comment type="caution">
    <text evidence="2">The sequence shown here is derived from an EMBL/GenBank/DDBJ whole genome shotgun (WGS) entry which is preliminary data.</text>
</comment>
<accession>A0ABV0UBA0</accession>
<keyword evidence="1" id="KW-0732">Signal</keyword>
<gene>
    <name evidence="2" type="ORF">ILYODFUR_035987</name>
</gene>
<evidence type="ECO:0008006" key="4">
    <source>
        <dbReference type="Google" id="ProtNLM"/>
    </source>
</evidence>
<dbReference type="Proteomes" id="UP001482620">
    <property type="component" value="Unassembled WGS sequence"/>
</dbReference>
<protein>
    <recommendedName>
        <fullName evidence="4">Secreted protein</fullName>
    </recommendedName>
</protein>
<organism evidence="2 3">
    <name type="scientific">Ilyodon furcidens</name>
    <name type="common">goldbreast splitfin</name>
    <dbReference type="NCBI Taxonomy" id="33524"/>
    <lineage>
        <taxon>Eukaryota</taxon>
        <taxon>Metazoa</taxon>
        <taxon>Chordata</taxon>
        <taxon>Craniata</taxon>
        <taxon>Vertebrata</taxon>
        <taxon>Euteleostomi</taxon>
        <taxon>Actinopterygii</taxon>
        <taxon>Neopterygii</taxon>
        <taxon>Teleostei</taxon>
        <taxon>Neoteleostei</taxon>
        <taxon>Acanthomorphata</taxon>
        <taxon>Ovalentaria</taxon>
        <taxon>Atherinomorphae</taxon>
        <taxon>Cyprinodontiformes</taxon>
        <taxon>Goodeidae</taxon>
        <taxon>Ilyodon</taxon>
    </lineage>
</organism>
<evidence type="ECO:0000256" key="1">
    <source>
        <dbReference type="SAM" id="SignalP"/>
    </source>
</evidence>
<evidence type="ECO:0000313" key="2">
    <source>
        <dbReference type="EMBL" id="MEQ2242455.1"/>
    </source>
</evidence>
<name>A0ABV0UBA0_9TELE</name>
<dbReference type="EMBL" id="JAHRIQ010065032">
    <property type="protein sequence ID" value="MEQ2242455.1"/>
    <property type="molecule type" value="Genomic_DNA"/>
</dbReference>
<feature type="chain" id="PRO_5046986101" description="Secreted protein" evidence="1">
    <location>
        <begin position="19"/>
        <end position="139"/>
    </location>
</feature>